<name>A0A0K2TTR6_LEPSM</name>
<evidence type="ECO:0000256" key="1">
    <source>
        <dbReference type="SAM" id="MobiDB-lite"/>
    </source>
</evidence>
<reference evidence="2" key="1">
    <citation type="submission" date="2014-05" db="EMBL/GenBank/DDBJ databases">
        <authorList>
            <person name="Chronopoulou M."/>
        </authorList>
    </citation>
    <scope>NUCLEOTIDE SEQUENCE</scope>
    <source>
        <tissue evidence="2">Whole organism</tissue>
    </source>
</reference>
<evidence type="ECO:0000313" key="2">
    <source>
        <dbReference type="EMBL" id="CDW29414.1"/>
    </source>
</evidence>
<dbReference type="EMBL" id="HACA01012053">
    <property type="protein sequence ID" value="CDW29414.1"/>
    <property type="molecule type" value="Transcribed_RNA"/>
</dbReference>
<organism evidence="2">
    <name type="scientific">Lepeophtheirus salmonis</name>
    <name type="common">Salmon louse</name>
    <name type="synonym">Caligus salmonis</name>
    <dbReference type="NCBI Taxonomy" id="72036"/>
    <lineage>
        <taxon>Eukaryota</taxon>
        <taxon>Metazoa</taxon>
        <taxon>Ecdysozoa</taxon>
        <taxon>Arthropoda</taxon>
        <taxon>Crustacea</taxon>
        <taxon>Multicrustacea</taxon>
        <taxon>Hexanauplia</taxon>
        <taxon>Copepoda</taxon>
        <taxon>Siphonostomatoida</taxon>
        <taxon>Caligidae</taxon>
        <taxon>Lepeophtheirus</taxon>
    </lineage>
</organism>
<dbReference type="AlphaFoldDB" id="A0A0K2TTR6"/>
<proteinExistence type="predicted"/>
<protein>
    <submittedName>
        <fullName evidence="2">Uncharacterized protein</fullName>
    </submittedName>
</protein>
<sequence>MRDSEFHSNLEKIKDEPTKSMNHLNNDFSVS</sequence>
<feature type="compositionally biased region" description="Polar residues" evidence="1">
    <location>
        <begin position="19"/>
        <end position="31"/>
    </location>
</feature>
<feature type="compositionally biased region" description="Basic and acidic residues" evidence="1">
    <location>
        <begin position="1"/>
        <end position="18"/>
    </location>
</feature>
<accession>A0A0K2TTR6</accession>
<dbReference type="EMBL" id="HACA01012054">
    <property type="protein sequence ID" value="CDW29415.1"/>
    <property type="molecule type" value="Transcribed_RNA"/>
</dbReference>
<feature type="region of interest" description="Disordered" evidence="1">
    <location>
        <begin position="1"/>
        <end position="31"/>
    </location>
</feature>